<evidence type="ECO:0000256" key="1">
    <source>
        <dbReference type="ARBA" id="ARBA00022448"/>
    </source>
</evidence>
<accession>X1B136</accession>
<dbReference type="Pfam" id="PF08352">
    <property type="entry name" value="oligo_HPY"/>
    <property type="match status" value="1"/>
</dbReference>
<evidence type="ECO:0000313" key="5">
    <source>
        <dbReference type="EMBL" id="GAG88660.1"/>
    </source>
</evidence>
<organism evidence="5">
    <name type="scientific">marine sediment metagenome</name>
    <dbReference type="NCBI Taxonomy" id="412755"/>
    <lineage>
        <taxon>unclassified sequences</taxon>
        <taxon>metagenomes</taxon>
        <taxon>ecological metagenomes</taxon>
    </lineage>
</organism>
<dbReference type="EMBL" id="BART01017019">
    <property type="protein sequence ID" value="GAG88660.1"/>
    <property type="molecule type" value="Genomic_DNA"/>
</dbReference>
<feature type="domain" description="Oligopeptide/dipeptide ABC transporter C-terminal" evidence="4">
    <location>
        <begin position="15"/>
        <end position="78"/>
    </location>
</feature>
<proteinExistence type="predicted"/>
<evidence type="ECO:0000259" key="4">
    <source>
        <dbReference type="Pfam" id="PF08352"/>
    </source>
</evidence>
<name>X1B136_9ZZZZ</name>
<evidence type="ECO:0000256" key="2">
    <source>
        <dbReference type="ARBA" id="ARBA00022741"/>
    </source>
</evidence>
<comment type="caution">
    <text evidence="5">The sequence shown here is derived from an EMBL/GenBank/DDBJ whole genome shotgun (WGS) entry which is preliminary data.</text>
</comment>
<dbReference type="GO" id="GO:0015833">
    <property type="term" value="P:peptide transport"/>
    <property type="evidence" value="ECO:0007669"/>
    <property type="project" value="InterPro"/>
</dbReference>
<dbReference type="PANTHER" id="PTHR43067">
    <property type="entry name" value="OLIGOPEPTIDE/DIPEPTIDE ABC TRANSPORTER, ATPASE SUBUNIT"/>
    <property type="match status" value="1"/>
</dbReference>
<dbReference type="PANTHER" id="PTHR43067:SF3">
    <property type="entry name" value="MALTOSE ABC TRANSPORTER, ATP-BINDING PROTEIN"/>
    <property type="match status" value="1"/>
</dbReference>
<gene>
    <name evidence="5" type="ORF">S01H4_32530</name>
</gene>
<keyword evidence="3" id="KW-0067">ATP-binding</keyword>
<dbReference type="InterPro" id="IPR013563">
    <property type="entry name" value="Oligopep_ABC_C"/>
</dbReference>
<dbReference type="AlphaFoldDB" id="X1B136"/>
<keyword evidence="1" id="KW-0813">Transport</keyword>
<dbReference type="Gene3D" id="3.40.50.300">
    <property type="entry name" value="P-loop containing nucleotide triphosphate hydrolases"/>
    <property type="match status" value="1"/>
</dbReference>
<feature type="non-terminal residue" evidence="5">
    <location>
        <position position="1"/>
    </location>
</feature>
<keyword evidence="2" id="KW-0547">Nucleotide-binding</keyword>
<dbReference type="InterPro" id="IPR027417">
    <property type="entry name" value="P-loop_NTPase"/>
</dbReference>
<evidence type="ECO:0000256" key="3">
    <source>
        <dbReference type="ARBA" id="ARBA00022840"/>
    </source>
</evidence>
<dbReference type="NCBIfam" id="TIGR01727">
    <property type="entry name" value="oligo_HPY"/>
    <property type="match status" value="1"/>
</dbReference>
<dbReference type="GO" id="GO:0005524">
    <property type="term" value="F:ATP binding"/>
    <property type="evidence" value="ECO:0007669"/>
    <property type="project" value="UniProtKB-KW"/>
</dbReference>
<protein>
    <recommendedName>
        <fullName evidence="4">Oligopeptide/dipeptide ABC transporter C-terminal domain-containing protein</fullName>
    </recommendedName>
</protein>
<dbReference type="SUPFAM" id="SSF52540">
    <property type="entry name" value="P-loop containing nucleoside triphosphate hydrolases"/>
    <property type="match status" value="1"/>
</dbReference>
<sequence>YISNKIAIMYLGKIVEMGPTENIISDPKHPYTKLLLSSVPIPNPTYKRIRKKITLSIPDPINLPKGCRFQSRCPFAGDIILCGKEEPQLIEIEKNWVVACHMYK</sequence>
<reference evidence="5" key="1">
    <citation type="journal article" date="2014" name="Front. Microbiol.">
        <title>High frequency of phylogenetically diverse reductive dehalogenase-homologous genes in deep subseafloor sedimentary metagenomes.</title>
        <authorList>
            <person name="Kawai M."/>
            <person name="Futagami T."/>
            <person name="Toyoda A."/>
            <person name="Takaki Y."/>
            <person name="Nishi S."/>
            <person name="Hori S."/>
            <person name="Arai W."/>
            <person name="Tsubouchi T."/>
            <person name="Morono Y."/>
            <person name="Uchiyama I."/>
            <person name="Ito T."/>
            <person name="Fujiyama A."/>
            <person name="Inagaki F."/>
            <person name="Takami H."/>
        </authorList>
    </citation>
    <scope>NUCLEOTIDE SEQUENCE</scope>
    <source>
        <strain evidence="5">Expedition CK06-06</strain>
    </source>
</reference>